<dbReference type="PANTHER" id="PTHR33376:SF2">
    <property type="entry name" value="DICARBOXYLATE-BINDING PERIPLASMIC PROTEIN"/>
    <property type="match status" value="1"/>
</dbReference>
<reference evidence="3 4" key="2">
    <citation type="journal article" date="2016" name="Int. J. Syst. Evol. Microbiol.">
        <title>Bacillus gobiensis sp. nov., isolated from a soil sample.</title>
        <authorList>
            <person name="Liu B."/>
            <person name="Liu G.H."/>
            <person name="Cetin S."/>
            <person name="Schumann P."/>
            <person name="Pan Z.Z."/>
            <person name="Chen Q.Q."/>
        </authorList>
    </citation>
    <scope>NUCLEOTIDE SEQUENCE [LARGE SCALE GENOMIC DNA]</scope>
    <source>
        <strain evidence="3 4">FJAT-4402</strain>
    </source>
</reference>
<evidence type="ECO:0000256" key="1">
    <source>
        <dbReference type="ARBA" id="ARBA00022729"/>
    </source>
</evidence>
<dbReference type="GO" id="GO:0030288">
    <property type="term" value="C:outer membrane-bounded periplasmic space"/>
    <property type="evidence" value="ECO:0007669"/>
    <property type="project" value="InterPro"/>
</dbReference>
<evidence type="ECO:0000313" key="3">
    <source>
        <dbReference type="EMBL" id="ALC84352.1"/>
    </source>
</evidence>
<keyword evidence="4" id="KW-1185">Reference proteome</keyword>
<dbReference type="InterPro" id="IPR018389">
    <property type="entry name" value="DctP_fam"/>
</dbReference>
<accession>A0A0M3RB62</accession>
<dbReference type="EMBL" id="CP012600">
    <property type="protein sequence ID" value="ALC84352.1"/>
    <property type="molecule type" value="Genomic_DNA"/>
</dbReference>
<dbReference type="NCBIfam" id="TIGR00787">
    <property type="entry name" value="dctP"/>
    <property type="match status" value="1"/>
</dbReference>
<feature type="signal peptide" evidence="2">
    <location>
        <begin position="1"/>
        <end position="25"/>
    </location>
</feature>
<dbReference type="InterPro" id="IPR038404">
    <property type="entry name" value="TRAP_DctP_sf"/>
</dbReference>
<organism evidence="3 4">
    <name type="scientific">Bacillus gobiensis</name>
    <dbReference type="NCBI Taxonomy" id="1441095"/>
    <lineage>
        <taxon>Bacteria</taxon>
        <taxon>Bacillati</taxon>
        <taxon>Bacillota</taxon>
        <taxon>Bacilli</taxon>
        <taxon>Bacillales</taxon>
        <taxon>Bacillaceae</taxon>
        <taxon>Bacillus</taxon>
    </lineage>
</organism>
<dbReference type="Pfam" id="PF03480">
    <property type="entry name" value="DctP"/>
    <property type="match status" value="1"/>
</dbReference>
<protein>
    <submittedName>
        <fullName evidence="3">TRAP transporter</fullName>
    </submittedName>
</protein>
<dbReference type="RefSeq" id="WP_053606203.1">
    <property type="nucleotide sequence ID" value="NZ_CP012600.1"/>
</dbReference>
<dbReference type="PIRSF" id="PIRSF006470">
    <property type="entry name" value="DctB"/>
    <property type="match status" value="1"/>
</dbReference>
<dbReference type="AlphaFoldDB" id="A0A0M3RB62"/>
<sequence>MKKRFIKTILVIGLAGVLFGCQSLAAGNNNESTTLRLAHNQNLDHPIHKSLMYFAEKVKEKSNGKIKIEIYPSGQLGTERELIELTQTGAIDFAKVNASALENFKKEYSIFSLPYLFKNEDHYYKTMDSDVMKKIYHSTRSIGFVGLTNYDSGTRNIYTTRAPITKPEELKGLKLRVQPSKTSIRMIELMGGSPTPMDYGEVYTGLQQGVIDGTENNETALTAGKHGEVAKYYSYTEHTIIPDVLLISTNTWDSLSNEAKKQITEAAEESSRYHRKIWAEEIKRAHEAAKKMGVQFNNPDKEAFRQAVMPLHQEFAKDESMHYKEIQQLGDE</sequence>
<dbReference type="GO" id="GO:0055085">
    <property type="term" value="P:transmembrane transport"/>
    <property type="evidence" value="ECO:0007669"/>
    <property type="project" value="InterPro"/>
</dbReference>
<dbReference type="CDD" id="cd13671">
    <property type="entry name" value="PBP2_TRAP_SBP_like_3"/>
    <property type="match status" value="1"/>
</dbReference>
<dbReference type="Gene3D" id="3.40.190.170">
    <property type="entry name" value="Bacterial extracellular solute-binding protein, family 7"/>
    <property type="match status" value="1"/>
</dbReference>
<keyword evidence="1 2" id="KW-0732">Signal</keyword>
<dbReference type="OrthoDB" id="9776801at2"/>
<dbReference type="PROSITE" id="PS51257">
    <property type="entry name" value="PROKAR_LIPOPROTEIN"/>
    <property type="match status" value="1"/>
</dbReference>
<dbReference type="InterPro" id="IPR004682">
    <property type="entry name" value="TRAP_DctP"/>
</dbReference>
<dbReference type="NCBIfam" id="NF037995">
    <property type="entry name" value="TRAP_S1"/>
    <property type="match status" value="1"/>
</dbReference>
<proteinExistence type="predicted"/>
<evidence type="ECO:0000256" key="2">
    <source>
        <dbReference type="SAM" id="SignalP"/>
    </source>
</evidence>
<dbReference type="Proteomes" id="UP000067625">
    <property type="component" value="Chromosome"/>
</dbReference>
<reference evidence="4" key="1">
    <citation type="submission" date="2015-08" db="EMBL/GenBank/DDBJ databases">
        <title>Genome sequencing project for genomic taxonomy and phylogenomics of Bacillus-like bacteria.</title>
        <authorList>
            <person name="Liu B."/>
            <person name="Wang J."/>
            <person name="Zhu Y."/>
            <person name="Liu G."/>
            <person name="Chen Q."/>
            <person name="Chen Z."/>
            <person name="Lan J."/>
            <person name="Che J."/>
            <person name="Ge C."/>
            <person name="Shi H."/>
            <person name="Pan Z."/>
            <person name="Liu X."/>
        </authorList>
    </citation>
    <scope>NUCLEOTIDE SEQUENCE [LARGE SCALE GENOMIC DNA]</scope>
    <source>
        <strain evidence="4">FJAT-4402</strain>
    </source>
</reference>
<name>A0A0M3RB62_9BACI</name>
<dbReference type="PATRIC" id="fig|1441095.3.peg.4546"/>
<feature type="chain" id="PRO_5005788415" evidence="2">
    <location>
        <begin position="26"/>
        <end position="332"/>
    </location>
</feature>
<dbReference type="PANTHER" id="PTHR33376">
    <property type="match status" value="1"/>
</dbReference>
<dbReference type="STRING" id="1441095.AM592_20555"/>
<evidence type="ECO:0000313" key="4">
    <source>
        <dbReference type="Proteomes" id="UP000067625"/>
    </source>
</evidence>
<gene>
    <name evidence="3" type="ORF">AM592_20555</name>
</gene>
<dbReference type="GO" id="GO:0030246">
    <property type="term" value="F:carbohydrate binding"/>
    <property type="evidence" value="ECO:0007669"/>
    <property type="project" value="TreeGrafter"/>
</dbReference>